<reference evidence="3" key="1">
    <citation type="submission" date="2023-10" db="EMBL/GenBank/DDBJ databases">
        <title>Chromosome-level genome of the transformable northern wattle, Acacia crassicarpa.</title>
        <authorList>
            <person name="Massaro I."/>
            <person name="Sinha N.R."/>
            <person name="Poethig S."/>
            <person name="Leichty A.R."/>
        </authorList>
    </citation>
    <scope>NUCLEOTIDE SEQUENCE</scope>
    <source>
        <strain evidence="3">Acra3RX</strain>
        <tissue evidence="3">Leaf</tissue>
    </source>
</reference>
<keyword evidence="1" id="KW-0479">Metal-binding</keyword>
<dbReference type="SMART" id="SM00184">
    <property type="entry name" value="RING"/>
    <property type="match status" value="1"/>
</dbReference>
<evidence type="ECO:0000256" key="1">
    <source>
        <dbReference type="PROSITE-ProRule" id="PRU00175"/>
    </source>
</evidence>
<proteinExistence type="predicted"/>
<dbReference type="EMBL" id="JAWXYG010000008">
    <property type="protein sequence ID" value="KAK4264869.1"/>
    <property type="molecule type" value="Genomic_DNA"/>
</dbReference>
<keyword evidence="1" id="KW-0863">Zinc-finger</keyword>
<evidence type="ECO:0000259" key="2">
    <source>
        <dbReference type="PROSITE" id="PS50089"/>
    </source>
</evidence>
<dbReference type="InterPro" id="IPR013083">
    <property type="entry name" value="Znf_RING/FYVE/PHD"/>
</dbReference>
<dbReference type="Pfam" id="PF13639">
    <property type="entry name" value="zf-RING_2"/>
    <property type="match status" value="1"/>
</dbReference>
<dbReference type="PANTHER" id="PTHR47662:SF3">
    <property type="entry name" value="TRANSCRIPTION FACTOR C2H2 FAMILY-RELATED"/>
    <property type="match status" value="1"/>
</dbReference>
<gene>
    <name evidence="3" type="ORF">QN277_025991</name>
</gene>
<dbReference type="AlphaFoldDB" id="A0AAE1JB39"/>
<dbReference type="Gene3D" id="3.30.40.10">
    <property type="entry name" value="Zinc/RING finger domain, C3HC4 (zinc finger)"/>
    <property type="match status" value="1"/>
</dbReference>
<organism evidence="3 4">
    <name type="scientific">Acacia crassicarpa</name>
    <name type="common">northern wattle</name>
    <dbReference type="NCBI Taxonomy" id="499986"/>
    <lineage>
        <taxon>Eukaryota</taxon>
        <taxon>Viridiplantae</taxon>
        <taxon>Streptophyta</taxon>
        <taxon>Embryophyta</taxon>
        <taxon>Tracheophyta</taxon>
        <taxon>Spermatophyta</taxon>
        <taxon>Magnoliopsida</taxon>
        <taxon>eudicotyledons</taxon>
        <taxon>Gunneridae</taxon>
        <taxon>Pentapetalae</taxon>
        <taxon>rosids</taxon>
        <taxon>fabids</taxon>
        <taxon>Fabales</taxon>
        <taxon>Fabaceae</taxon>
        <taxon>Caesalpinioideae</taxon>
        <taxon>mimosoid clade</taxon>
        <taxon>Acacieae</taxon>
        <taxon>Acacia</taxon>
    </lineage>
</organism>
<dbReference type="Proteomes" id="UP001293593">
    <property type="component" value="Unassembled WGS sequence"/>
</dbReference>
<name>A0AAE1JB39_9FABA</name>
<accession>A0AAE1JB39</accession>
<keyword evidence="4" id="KW-1185">Reference proteome</keyword>
<comment type="caution">
    <text evidence="3">The sequence shown here is derived from an EMBL/GenBank/DDBJ whole genome shotgun (WGS) entry which is preliminary data.</text>
</comment>
<evidence type="ECO:0000313" key="3">
    <source>
        <dbReference type="EMBL" id="KAK4264869.1"/>
    </source>
</evidence>
<keyword evidence="1" id="KW-0862">Zinc</keyword>
<dbReference type="PANTHER" id="PTHR47662">
    <property type="entry name" value="RING-TYPE DOMAIN-CONTAINING PROTEIN"/>
    <property type="match status" value="1"/>
</dbReference>
<dbReference type="SUPFAM" id="SSF57850">
    <property type="entry name" value="RING/U-box"/>
    <property type="match status" value="1"/>
</dbReference>
<dbReference type="PROSITE" id="PS50089">
    <property type="entry name" value="ZF_RING_2"/>
    <property type="match status" value="1"/>
</dbReference>
<feature type="domain" description="RING-type" evidence="2">
    <location>
        <begin position="69"/>
        <end position="111"/>
    </location>
</feature>
<dbReference type="InterPro" id="IPR001841">
    <property type="entry name" value="Znf_RING"/>
</dbReference>
<sequence>MMALSEMFSQLCTKAVVLLALLLIQLMLLTKKLRSDTRPITTTQYLKLIERKNPTTCFTKRLRQEDAECRVCLSEFQEGEKVRNLKCKHTFHRDCLDKWLQQYWATCPLCRNQILPDDIVAKYREPQNQGGYIFSFWDLAE</sequence>
<protein>
    <recommendedName>
        <fullName evidence="2">RING-type domain-containing protein</fullName>
    </recommendedName>
</protein>
<evidence type="ECO:0000313" key="4">
    <source>
        <dbReference type="Proteomes" id="UP001293593"/>
    </source>
</evidence>
<dbReference type="GO" id="GO:0008270">
    <property type="term" value="F:zinc ion binding"/>
    <property type="evidence" value="ECO:0007669"/>
    <property type="project" value="UniProtKB-KW"/>
</dbReference>